<reference evidence="2" key="1">
    <citation type="submission" date="2014-01" db="EMBL/GenBank/DDBJ databases">
        <authorList>
            <person name="Aslett M."/>
        </authorList>
    </citation>
    <scope>NUCLEOTIDE SEQUENCE</scope>
</reference>
<keyword evidence="1" id="KW-0472">Membrane</keyword>
<keyword evidence="1" id="KW-0812">Transmembrane</keyword>
<accession>A0A077ZLT7</accession>
<protein>
    <submittedName>
        <fullName evidence="2">Uncharacterized protein</fullName>
    </submittedName>
</protein>
<keyword evidence="1" id="KW-1133">Transmembrane helix</keyword>
<evidence type="ECO:0000313" key="3">
    <source>
        <dbReference type="Proteomes" id="UP000030665"/>
    </source>
</evidence>
<gene>
    <name evidence="2" type="ORF">TTRE_0000909901</name>
</gene>
<dbReference type="AlphaFoldDB" id="A0A077ZLT7"/>
<evidence type="ECO:0000313" key="2">
    <source>
        <dbReference type="EMBL" id="CDW60708.1"/>
    </source>
</evidence>
<keyword evidence="3" id="KW-1185">Reference proteome</keyword>
<feature type="transmembrane region" description="Helical" evidence="1">
    <location>
        <begin position="39"/>
        <end position="59"/>
    </location>
</feature>
<sequence>MLYSLFNGSPLSIKSIIFKKIKPIILSFNLNILSFKNSSLILCLLSIILLIFIISFLHFHENLNFNVNHTRAEILGYNRFNHSCLQSHL</sequence>
<proteinExistence type="predicted"/>
<name>A0A077ZLT7_TRITR</name>
<dbReference type="Proteomes" id="UP000030665">
    <property type="component" value="Unassembled WGS sequence"/>
</dbReference>
<dbReference type="EMBL" id="HG807321">
    <property type="protein sequence ID" value="CDW60708.1"/>
    <property type="molecule type" value="Genomic_DNA"/>
</dbReference>
<evidence type="ECO:0000256" key="1">
    <source>
        <dbReference type="SAM" id="Phobius"/>
    </source>
</evidence>
<reference evidence="2" key="2">
    <citation type="submission" date="2014-03" db="EMBL/GenBank/DDBJ databases">
        <title>The whipworm genome and dual-species transcriptomics of an intimate host-pathogen interaction.</title>
        <authorList>
            <person name="Foth B.J."/>
            <person name="Tsai I.J."/>
            <person name="Reid A.J."/>
            <person name="Bancroft A.J."/>
            <person name="Nichol S."/>
            <person name="Tracey A."/>
            <person name="Holroyd N."/>
            <person name="Cotton J.A."/>
            <person name="Stanley E.J."/>
            <person name="Zarowiecki M."/>
            <person name="Liu J.Z."/>
            <person name="Huckvale T."/>
            <person name="Cooper P.J."/>
            <person name="Grencis R.K."/>
            <person name="Berriman M."/>
        </authorList>
    </citation>
    <scope>NUCLEOTIDE SEQUENCE [LARGE SCALE GENOMIC DNA]</scope>
</reference>
<organism evidence="2 3">
    <name type="scientific">Trichuris trichiura</name>
    <name type="common">Whipworm</name>
    <name type="synonym">Trichocephalus trichiurus</name>
    <dbReference type="NCBI Taxonomy" id="36087"/>
    <lineage>
        <taxon>Eukaryota</taxon>
        <taxon>Metazoa</taxon>
        <taxon>Ecdysozoa</taxon>
        <taxon>Nematoda</taxon>
        <taxon>Enoplea</taxon>
        <taxon>Dorylaimia</taxon>
        <taxon>Trichinellida</taxon>
        <taxon>Trichuridae</taxon>
        <taxon>Trichuris</taxon>
    </lineage>
</organism>